<accession>K1RZK8</accession>
<dbReference type="Gene3D" id="3.90.550.20">
    <property type="match status" value="1"/>
</dbReference>
<dbReference type="InterPro" id="IPR051706">
    <property type="entry name" value="Glycosyltransferase_domain"/>
</dbReference>
<dbReference type="InterPro" id="IPR029044">
    <property type="entry name" value="Nucleotide-diphossugar_trans"/>
</dbReference>
<dbReference type="InterPro" id="IPR007577">
    <property type="entry name" value="GlycoTrfase_DXD_sugar-bd_CS"/>
</dbReference>
<dbReference type="GO" id="GO:0000030">
    <property type="term" value="F:mannosyltransferase activity"/>
    <property type="evidence" value="ECO:0007669"/>
    <property type="project" value="TreeGrafter"/>
</dbReference>
<reference evidence="2" key="1">
    <citation type="journal article" date="2013" name="Environ. Microbiol.">
        <title>Microbiota from the distal guts of lean and obese adolescents exhibit partial functional redundancy besides clear differences in community structure.</title>
        <authorList>
            <person name="Ferrer M."/>
            <person name="Ruiz A."/>
            <person name="Lanza F."/>
            <person name="Haange S.B."/>
            <person name="Oberbach A."/>
            <person name="Till H."/>
            <person name="Bargiela R."/>
            <person name="Campoy C."/>
            <person name="Segura M.T."/>
            <person name="Richter M."/>
            <person name="von Bergen M."/>
            <person name="Seifert J."/>
            <person name="Suarez A."/>
        </authorList>
    </citation>
    <scope>NUCLEOTIDE SEQUENCE</scope>
</reference>
<dbReference type="Pfam" id="PF04488">
    <property type="entry name" value="Gly_transf_sug"/>
    <property type="match status" value="1"/>
</dbReference>
<dbReference type="PANTHER" id="PTHR32385">
    <property type="entry name" value="MANNOSYL PHOSPHORYLINOSITOL CERAMIDE SYNTHASE"/>
    <property type="match status" value="1"/>
</dbReference>
<dbReference type="SUPFAM" id="SSF53448">
    <property type="entry name" value="Nucleotide-diphospho-sugar transferases"/>
    <property type="match status" value="1"/>
</dbReference>
<keyword evidence="1 2" id="KW-0808">Transferase</keyword>
<proteinExistence type="predicted"/>
<evidence type="ECO:0000256" key="1">
    <source>
        <dbReference type="ARBA" id="ARBA00022679"/>
    </source>
</evidence>
<dbReference type="EMBL" id="AJWZ01009599">
    <property type="protein sequence ID" value="EKC50828.1"/>
    <property type="molecule type" value="Genomic_DNA"/>
</dbReference>
<protein>
    <submittedName>
        <fullName evidence="2">Glycosyltransferase, group 1 family</fullName>
    </submittedName>
</protein>
<dbReference type="Gene3D" id="3.40.50.2000">
    <property type="entry name" value="Glycogen Phosphorylase B"/>
    <property type="match status" value="2"/>
</dbReference>
<dbReference type="GO" id="GO:0016020">
    <property type="term" value="C:membrane"/>
    <property type="evidence" value="ECO:0007669"/>
    <property type="project" value="GOC"/>
</dbReference>
<dbReference type="GO" id="GO:0051999">
    <property type="term" value="P:mannosyl-inositol phosphorylceramide biosynthetic process"/>
    <property type="evidence" value="ECO:0007669"/>
    <property type="project" value="TreeGrafter"/>
</dbReference>
<dbReference type="AlphaFoldDB" id="K1RZK8"/>
<organism evidence="2">
    <name type="scientific">human gut metagenome</name>
    <dbReference type="NCBI Taxonomy" id="408170"/>
    <lineage>
        <taxon>unclassified sequences</taxon>
        <taxon>metagenomes</taxon>
        <taxon>organismal metagenomes</taxon>
    </lineage>
</organism>
<comment type="caution">
    <text evidence="2">The sequence shown here is derived from an EMBL/GenBank/DDBJ whole genome shotgun (WGS) entry which is preliminary data.</text>
</comment>
<name>K1RZK8_9ZZZZ</name>
<dbReference type="PANTHER" id="PTHR32385:SF15">
    <property type="entry name" value="INOSITOL PHOSPHOCERAMIDE MANNOSYLTRANSFERASE 1"/>
    <property type="match status" value="1"/>
</dbReference>
<evidence type="ECO:0000313" key="2">
    <source>
        <dbReference type="EMBL" id="EKC50828.1"/>
    </source>
</evidence>
<sequence>MSKYIHYFVGKNKEIPPFSEKCLNSWKEYMSEEYEIKLWTLDDLYTIDDDIAVEIARIDNYNISKDFLEIYALYKYGGIYVDQNIKIVEPICDLLANSNSFLGMDERHRICSNIWYEKNAKSDFSQRVYECFKEKMAEGEYNPFFVGLQFIFKEVLNDFDFTNKKTQYLDNGVVVYSCDYFYPLSYDGHTKSISKNTRTKNYFHYDFITLKGRLKNIIYSIFGSYISTFLFSVARMLKKVIKILLFPLLKFKEFRKKDTQKHRELLQLTLNEIDSCKNKDYVAFHNPAFTGVSSATVELFENSVPCGELISSKEIKMVRNRIKSNNIKEVIFSGFVIGWYKLAKLLHKDGVVVKTYFHGSHSQYLDEYGWKMNKQIYLLEKKNIVSEMAFCKESIIDFYKDKGCNATFLKNLVNINFDINKKKKDKNKFVIGVYAVQATNTRKNVFSSLASAYFVGKEIKDKEVILDIVPRSETTVAFCHLLGIKTTGVDKGIPREQLLNRMSNTDINLYVTFSECAPMVPLESFYVGVPCLTGNNHHYFKNSELEQYLVVNNENNPLDIYKKIIYCNDNRKKVLKLYDEFSVKNLNSGKELVKRYIELGDNSD</sequence>
<gene>
    <name evidence="2" type="ORF">OBE_13905</name>
</gene>
<dbReference type="SUPFAM" id="SSF53756">
    <property type="entry name" value="UDP-Glycosyltransferase/glycogen phosphorylase"/>
    <property type="match status" value="1"/>
</dbReference>